<comment type="subcellular location">
    <subcellularLocation>
        <location evidence="2">Mitochondrion</location>
    </subcellularLocation>
    <subcellularLocation>
        <location evidence="3">Plastid</location>
        <location evidence="3">Chloroplast</location>
    </subcellularLocation>
</comment>
<dbReference type="GO" id="GO:0003735">
    <property type="term" value="F:structural constituent of ribosome"/>
    <property type="evidence" value="ECO:0007669"/>
    <property type="project" value="InterPro"/>
</dbReference>
<evidence type="ECO:0000256" key="7">
    <source>
        <dbReference type="ARBA" id="ARBA00023128"/>
    </source>
</evidence>
<dbReference type="SUPFAM" id="SSF50447">
    <property type="entry name" value="Translation proteins"/>
    <property type="match status" value="1"/>
</dbReference>
<dbReference type="NCBIfam" id="TIGR03625">
    <property type="entry name" value="L3_bact"/>
    <property type="match status" value="1"/>
</dbReference>
<dbReference type="PANTHER" id="PTHR11229:SF8">
    <property type="entry name" value="LARGE RIBOSOMAL SUBUNIT PROTEIN UL3M"/>
    <property type="match status" value="1"/>
</dbReference>
<keyword evidence="8 10" id="KW-0687">Ribonucleoprotein</keyword>
<keyword evidence="6 10" id="KW-0689">Ribosomal protein</keyword>
<comment type="similarity">
    <text evidence="4 10">Belongs to the universal ribosomal protein uL3 family.</text>
</comment>
<dbReference type="GO" id="GO:0006412">
    <property type="term" value="P:translation"/>
    <property type="evidence" value="ECO:0007669"/>
    <property type="project" value="InterPro"/>
</dbReference>
<organism evidence="11">
    <name type="scientific">Grammatophora oceanica</name>
    <dbReference type="NCBI Taxonomy" id="210454"/>
    <lineage>
        <taxon>Eukaryota</taxon>
        <taxon>Sar</taxon>
        <taxon>Stramenopiles</taxon>
        <taxon>Ochrophyta</taxon>
        <taxon>Bacillariophyta</taxon>
        <taxon>Fragilariophyceae</taxon>
        <taxon>Fragilariophycidae</taxon>
        <taxon>Rhabdonematales</taxon>
        <taxon>Grammatophoraceae</taxon>
        <taxon>Grammatophora</taxon>
    </lineage>
</organism>
<dbReference type="PANTHER" id="PTHR11229">
    <property type="entry name" value="50S RIBOSOMAL PROTEIN L3"/>
    <property type="match status" value="1"/>
</dbReference>
<evidence type="ECO:0000256" key="1">
    <source>
        <dbReference type="ARBA" id="ARBA00002570"/>
    </source>
</evidence>
<sequence>MRKKWNPKDHGWDDFPHGEIQTLNAPPDMTEAEMIQLMEDELAKLEEEKKKMYTPNWKPGMRKRPLLISYKKEDFEYEYNPEVTPRWQSHLDKRCGALAIKVGMIPYWDDWGEYHCCTILSIDTNVVIGHKTEAKHGYMAVVLGGGERKAKNVRHTVRGQYKNLLDHAPYLMKEFRVSSEDHLPPIGSSIHARHFTPGQAVDISGITKGKGFQGGMKRHGFSGQPASHGVSLSHRAIGAVGARKPGKVFKGKKMPGRMGGDRKTIQNNRILKIDRGRNLLYVKGCIPGNRGHFVEVKDAFKRPLWGTTKVLGELDRPPVPTFDYDPAIDGTMEKGHEEVMPLSEIDPMIPPEIIPPPPGKY</sequence>
<dbReference type="EMBL" id="HBGK01050773">
    <property type="protein sequence ID" value="CAD9310876.1"/>
    <property type="molecule type" value="Transcribed_RNA"/>
</dbReference>
<evidence type="ECO:0000256" key="9">
    <source>
        <dbReference type="ARBA" id="ARBA00035209"/>
    </source>
</evidence>
<dbReference type="InterPro" id="IPR000597">
    <property type="entry name" value="Ribosomal_uL3"/>
</dbReference>
<dbReference type="FunFam" id="2.40.30.10:FF:000004">
    <property type="entry name" value="50S ribosomal protein L3"/>
    <property type="match status" value="1"/>
</dbReference>
<evidence type="ECO:0000256" key="8">
    <source>
        <dbReference type="ARBA" id="ARBA00023274"/>
    </source>
</evidence>
<evidence type="ECO:0000256" key="3">
    <source>
        <dbReference type="ARBA" id="ARBA00004229"/>
    </source>
</evidence>
<dbReference type="GO" id="GO:0009507">
    <property type="term" value="C:chloroplast"/>
    <property type="evidence" value="ECO:0007669"/>
    <property type="project" value="UniProtKB-SubCell"/>
</dbReference>
<evidence type="ECO:0000256" key="6">
    <source>
        <dbReference type="ARBA" id="ARBA00022980"/>
    </source>
</evidence>
<evidence type="ECO:0000256" key="4">
    <source>
        <dbReference type="ARBA" id="ARBA00006540"/>
    </source>
</evidence>
<evidence type="ECO:0000256" key="10">
    <source>
        <dbReference type="RuleBase" id="RU003905"/>
    </source>
</evidence>
<evidence type="ECO:0000256" key="5">
    <source>
        <dbReference type="ARBA" id="ARBA00022946"/>
    </source>
</evidence>
<evidence type="ECO:0000256" key="2">
    <source>
        <dbReference type="ARBA" id="ARBA00004173"/>
    </source>
</evidence>
<dbReference type="Pfam" id="PF00297">
    <property type="entry name" value="Ribosomal_L3"/>
    <property type="match status" value="1"/>
</dbReference>
<reference evidence="11" key="1">
    <citation type="submission" date="2021-01" db="EMBL/GenBank/DDBJ databases">
        <authorList>
            <person name="Corre E."/>
            <person name="Pelletier E."/>
            <person name="Niang G."/>
            <person name="Scheremetjew M."/>
            <person name="Finn R."/>
            <person name="Kale V."/>
            <person name="Holt S."/>
            <person name="Cochrane G."/>
            <person name="Meng A."/>
            <person name="Brown T."/>
            <person name="Cohen L."/>
        </authorList>
    </citation>
    <scope>NUCLEOTIDE SEQUENCE</scope>
    <source>
        <strain evidence="11">CCMP 410</strain>
    </source>
</reference>
<name>A0A7S1VTG3_9STRA</name>
<dbReference type="InterPro" id="IPR009000">
    <property type="entry name" value="Transl_B-barrel_sf"/>
</dbReference>
<proteinExistence type="inferred from homology"/>
<dbReference type="PROSITE" id="PS00474">
    <property type="entry name" value="RIBOSOMAL_L3"/>
    <property type="match status" value="1"/>
</dbReference>
<keyword evidence="5" id="KW-0809">Transit peptide</keyword>
<accession>A0A7S1VTG3</accession>
<dbReference type="InterPro" id="IPR019926">
    <property type="entry name" value="Ribosomal_uL3_CS"/>
</dbReference>
<protein>
    <recommendedName>
        <fullName evidence="9">Large ribosomal subunit protein uL3m</fullName>
    </recommendedName>
</protein>
<keyword evidence="7" id="KW-0496">Mitochondrion</keyword>
<dbReference type="InterPro" id="IPR019927">
    <property type="entry name" value="Ribosomal_uL3_bac/org-type"/>
</dbReference>
<gene>
    <name evidence="11" type="ORF">GOCE00092_LOCUS26730</name>
</gene>
<dbReference type="Gene3D" id="2.40.30.10">
    <property type="entry name" value="Translation factors"/>
    <property type="match status" value="2"/>
</dbReference>
<comment type="function">
    <text evidence="1">One of the primary rRNA binding proteins, it binds directly near the 3'-end of the 23S rRNA, where it nucleates assembly of the 50S subunit.</text>
</comment>
<dbReference type="AlphaFoldDB" id="A0A7S1VTG3"/>
<dbReference type="GO" id="GO:0005762">
    <property type="term" value="C:mitochondrial large ribosomal subunit"/>
    <property type="evidence" value="ECO:0007669"/>
    <property type="project" value="TreeGrafter"/>
</dbReference>
<evidence type="ECO:0000313" key="11">
    <source>
        <dbReference type="EMBL" id="CAD9310876.1"/>
    </source>
</evidence>